<evidence type="ECO:0000313" key="1">
    <source>
        <dbReference type="EMBL" id="KAK7499086.1"/>
    </source>
</evidence>
<organism evidence="1 2">
    <name type="scientific">Batillaria attramentaria</name>
    <dbReference type="NCBI Taxonomy" id="370345"/>
    <lineage>
        <taxon>Eukaryota</taxon>
        <taxon>Metazoa</taxon>
        <taxon>Spiralia</taxon>
        <taxon>Lophotrochozoa</taxon>
        <taxon>Mollusca</taxon>
        <taxon>Gastropoda</taxon>
        <taxon>Caenogastropoda</taxon>
        <taxon>Sorbeoconcha</taxon>
        <taxon>Cerithioidea</taxon>
        <taxon>Batillariidae</taxon>
        <taxon>Batillaria</taxon>
    </lineage>
</organism>
<reference evidence="1 2" key="1">
    <citation type="journal article" date="2023" name="Sci. Data">
        <title>Genome assembly of the Korean intertidal mud-creeper Batillaria attramentaria.</title>
        <authorList>
            <person name="Patra A.K."/>
            <person name="Ho P.T."/>
            <person name="Jun S."/>
            <person name="Lee S.J."/>
            <person name="Kim Y."/>
            <person name="Won Y.J."/>
        </authorList>
    </citation>
    <scope>NUCLEOTIDE SEQUENCE [LARGE SCALE GENOMIC DNA]</scope>
    <source>
        <strain evidence="1">Wonlab-2016</strain>
    </source>
</reference>
<protein>
    <submittedName>
        <fullName evidence="1">Uncharacterized protein</fullName>
    </submittedName>
</protein>
<gene>
    <name evidence="1" type="ORF">BaRGS_00009633</name>
</gene>
<sequence>MPQAMKATTLTSKLFISAATGTLSGKPPAPDTPAYNHLSAGSLARADESAANSGIRIEYRQYLVVRRHGLAKRAAVLELSRHYQDLCVMRAQLVGYSGFITGKPHAQSLPLVSQVRGLDAGPTFLLAYLPRQSESDG</sequence>
<dbReference type="AlphaFoldDB" id="A0ABD0LIH4"/>
<keyword evidence="2" id="KW-1185">Reference proteome</keyword>
<proteinExistence type="predicted"/>
<dbReference type="EMBL" id="JACVVK020000046">
    <property type="protein sequence ID" value="KAK7499086.1"/>
    <property type="molecule type" value="Genomic_DNA"/>
</dbReference>
<accession>A0ABD0LIH4</accession>
<name>A0ABD0LIH4_9CAEN</name>
<dbReference type="Proteomes" id="UP001519460">
    <property type="component" value="Unassembled WGS sequence"/>
</dbReference>
<comment type="caution">
    <text evidence="1">The sequence shown here is derived from an EMBL/GenBank/DDBJ whole genome shotgun (WGS) entry which is preliminary data.</text>
</comment>
<evidence type="ECO:0000313" key="2">
    <source>
        <dbReference type="Proteomes" id="UP001519460"/>
    </source>
</evidence>